<organism evidence="1 2">
    <name type="scientific">Electrophorus voltai</name>
    <dbReference type="NCBI Taxonomy" id="2609070"/>
    <lineage>
        <taxon>Eukaryota</taxon>
        <taxon>Metazoa</taxon>
        <taxon>Chordata</taxon>
        <taxon>Craniata</taxon>
        <taxon>Vertebrata</taxon>
        <taxon>Euteleostomi</taxon>
        <taxon>Actinopterygii</taxon>
        <taxon>Neopterygii</taxon>
        <taxon>Teleostei</taxon>
        <taxon>Ostariophysi</taxon>
        <taxon>Gymnotiformes</taxon>
        <taxon>Gymnotoidei</taxon>
        <taxon>Gymnotidae</taxon>
        <taxon>Electrophorus</taxon>
    </lineage>
</organism>
<sequence>MSMWDQGGYGVTVSLVQSKSIFVIQTGTKAPQRSPAPTSVTAQVQVVGGYSWSVRGLTQSSMSPSEDSLRGRSTGSLHRGLLTSALSSQLI</sequence>
<evidence type="ECO:0000313" key="2">
    <source>
        <dbReference type="Proteomes" id="UP001239994"/>
    </source>
</evidence>
<proteinExistence type="predicted"/>
<name>A0AAD8Z6W7_9TELE</name>
<comment type="caution">
    <text evidence="1">The sequence shown here is derived from an EMBL/GenBank/DDBJ whole genome shotgun (WGS) entry which is preliminary data.</text>
</comment>
<accession>A0AAD8Z6W7</accession>
<protein>
    <submittedName>
        <fullName evidence="1">Uncharacterized protein</fullName>
    </submittedName>
</protein>
<dbReference type="AlphaFoldDB" id="A0AAD8Z6W7"/>
<gene>
    <name evidence="1" type="ORF">P4O66_012040</name>
</gene>
<dbReference type="Proteomes" id="UP001239994">
    <property type="component" value="Unassembled WGS sequence"/>
</dbReference>
<dbReference type="EMBL" id="JAROKS010000018">
    <property type="protein sequence ID" value="KAK1793679.1"/>
    <property type="molecule type" value="Genomic_DNA"/>
</dbReference>
<evidence type="ECO:0000313" key="1">
    <source>
        <dbReference type="EMBL" id="KAK1793679.1"/>
    </source>
</evidence>
<keyword evidence="2" id="KW-1185">Reference proteome</keyword>
<reference evidence="1" key="1">
    <citation type="submission" date="2023-03" db="EMBL/GenBank/DDBJ databases">
        <title>Electrophorus voltai genome.</title>
        <authorList>
            <person name="Bian C."/>
        </authorList>
    </citation>
    <scope>NUCLEOTIDE SEQUENCE</scope>
    <source>
        <strain evidence="1">CB-2022</strain>
        <tissue evidence="1">Muscle</tissue>
    </source>
</reference>